<keyword evidence="5" id="KW-1185">Reference proteome</keyword>
<dbReference type="InterPro" id="IPR011990">
    <property type="entry name" value="TPR-like_helical_dom_sf"/>
</dbReference>
<name>A0AAD5Y2K8_9FUNG</name>
<dbReference type="Gene3D" id="1.25.40.10">
    <property type="entry name" value="Tetratricopeptide repeat domain"/>
    <property type="match status" value="2"/>
</dbReference>
<reference evidence="4" key="1">
    <citation type="submission" date="2020-05" db="EMBL/GenBank/DDBJ databases">
        <title>Phylogenomic resolution of chytrid fungi.</title>
        <authorList>
            <person name="Stajich J.E."/>
            <person name="Amses K."/>
            <person name="Simmons R."/>
            <person name="Seto K."/>
            <person name="Myers J."/>
            <person name="Bonds A."/>
            <person name="Quandt C.A."/>
            <person name="Barry K."/>
            <person name="Liu P."/>
            <person name="Grigoriev I."/>
            <person name="Longcore J.E."/>
            <person name="James T.Y."/>
        </authorList>
    </citation>
    <scope>NUCLEOTIDE SEQUENCE</scope>
    <source>
        <strain evidence="4">JEL0476</strain>
    </source>
</reference>
<dbReference type="EMBL" id="JADGJW010000083">
    <property type="protein sequence ID" value="KAJ3224740.1"/>
    <property type="molecule type" value="Genomic_DNA"/>
</dbReference>
<sequence length="1159" mass="132332">MKNKKKNATKKSNSTVNKVKNGIEEQENVVDLQNKNLKPDNMDSKFNSNASSPKNVAPQIKEKTNFKEPLEKSKTAAELVENEEIEQHEELKAVNVLIKNSTDEKELCSAKFYRFTTIQDIKQHLIDTGLSNSNTCFNLSLEENDNKILEDYQTFDEISQIINGPKDDKLVLILSDKLYSERELFIHLIKMKDVLSGHQLASNYGVDYALSSLSSVLKSEVGDFFKNYENLVDTDFSYLSKKANYTFQEPAFKSLQASKWNPPPFHRKLKGDLMYLNLITLEGKEYDICACESGFYTFKDFDLIDSKEDMVVAHELPELIIKLSPKFFEKFTIAKDAAAKLDIYEYIPTSCGVYPWLVEKVKHQPDSSRNLFAQIQALDSTDASTFREWNDEYQTLRELPSNTPQEKVTRDQSLSKHHSDFVEAALKGVQSLVNGGLQPLNPSEPKNLHMFLQNNIFYSQGFDGREQFLELGGSEACHVSFGKDVDGVKLLANLDIPGIYTLATAVIDYRGSRIVAQSIVPGILKRDASLPEGAPVLYGSIDGGKEICSNEAFQEIAETVGRALRLEKHTVLDSKNNGHQLFTSVETKGILGTDNRKYFLDLFRATPVDICFLDKITDEKISYPHKLCLLRAELLDEFYEHKLKNYLEDNKEKYEKNSDNSFLNNFSIKFNVDCFTGAKLGGGDEVVKSQENMVKNCSIFLQDVLLKRLVDTLTTSTSHSIPIIDTNTLTRLFHRSGVNMRYLGTVLSMLNEFKDYNITLITDLIVEEMISRSCKKLLRTYLSEVSSFNYQKLLALVFNCLFAKADHCKKAAYDLNDNSLGVKVKSNDYEKNLFNTLTSATLKSDILDLVKNKYLYNLNVKNLNSVIAKRSLPLLRSICLKVGIQIYKKDYLLGKTNNEIFDENDFCNLLPLVKHSEPRVTFGYELMQHAQISISQGNTKAGMELMVECVNIFEQSYGHVHVETGRVYQQLAMQYFKIDEYKLAREHQRNCVVIFERTLGCDDPETLQQYVNLSFFEHIHGDIENSLKLLKHVFKLWNLHCCNEVHQETLSYYSTLASMSQNIKDYETAAKFWSLSKALNVKLFGKASENYFISLENESKNSILSKDYRKAIANEREILAFFEERFGKEHKLTKEVEAKVSNLLKEAVAARKESLKEEK</sequence>
<feature type="region of interest" description="Disordered" evidence="2">
    <location>
        <begin position="1"/>
        <end position="64"/>
    </location>
</feature>
<evidence type="ECO:0000259" key="3">
    <source>
        <dbReference type="PROSITE" id="PS51823"/>
    </source>
</evidence>
<dbReference type="Pfam" id="PF13236">
    <property type="entry name" value="CLU"/>
    <property type="match status" value="1"/>
</dbReference>
<dbReference type="InterPro" id="IPR023231">
    <property type="entry name" value="GSKIP_dom_sf"/>
</dbReference>
<dbReference type="Proteomes" id="UP001211065">
    <property type="component" value="Unassembled WGS sequence"/>
</dbReference>
<dbReference type="GO" id="GO:0003729">
    <property type="term" value="F:mRNA binding"/>
    <property type="evidence" value="ECO:0007669"/>
    <property type="project" value="TreeGrafter"/>
</dbReference>
<evidence type="ECO:0000256" key="1">
    <source>
        <dbReference type="ARBA" id="ARBA00022490"/>
    </source>
</evidence>
<dbReference type="PANTHER" id="PTHR12601:SF6">
    <property type="entry name" value="CLUSTERED MITOCHONDRIA PROTEIN HOMOLOG"/>
    <property type="match status" value="1"/>
</dbReference>
<evidence type="ECO:0000256" key="2">
    <source>
        <dbReference type="SAM" id="MobiDB-lite"/>
    </source>
</evidence>
<dbReference type="InterPro" id="IPR028275">
    <property type="entry name" value="CLU_N"/>
</dbReference>
<dbReference type="PANTHER" id="PTHR12601">
    <property type="entry name" value="EUKARYOTIC TRANSLATION INITIATION FACTOR 3 SUBUNIT EIF-3"/>
    <property type="match status" value="1"/>
</dbReference>
<protein>
    <submittedName>
        <fullName evidence="4">Intracellular distribution of mitochondria</fullName>
    </submittedName>
</protein>
<evidence type="ECO:0000313" key="5">
    <source>
        <dbReference type="Proteomes" id="UP001211065"/>
    </source>
</evidence>
<dbReference type="SUPFAM" id="SSF48452">
    <property type="entry name" value="TPR-like"/>
    <property type="match status" value="1"/>
</dbReference>
<dbReference type="Pfam" id="PF12807">
    <property type="entry name" value="eIF3_p135"/>
    <property type="match status" value="1"/>
</dbReference>
<dbReference type="InterPro" id="IPR027523">
    <property type="entry name" value="CLU_prot"/>
</dbReference>
<feature type="domain" description="Clu" evidence="3">
    <location>
        <begin position="361"/>
        <end position="613"/>
    </location>
</feature>
<gene>
    <name evidence="4" type="primary">CLU1</name>
    <name evidence="4" type="ORF">HK099_007989</name>
</gene>
<dbReference type="Pfam" id="PF15044">
    <property type="entry name" value="CLU_N"/>
    <property type="match status" value="1"/>
</dbReference>
<dbReference type="GO" id="GO:0048312">
    <property type="term" value="P:intracellular distribution of mitochondria"/>
    <property type="evidence" value="ECO:0007669"/>
    <property type="project" value="TreeGrafter"/>
</dbReference>
<dbReference type="GO" id="GO:0005737">
    <property type="term" value="C:cytoplasm"/>
    <property type="evidence" value="ECO:0007669"/>
    <property type="project" value="TreeGrafter"/>
</dbReference>
<proteinExistence type="predicted"/>
<evidence type="ECO:0000313" key="4">
    <source>
        <dbReference type="EMBL" id="KAJ3224740.1"/>
    </source>
</evidence>
<accession>A0AAD5Y2K8</accession>
<dbReference type="PROSITE" id="PS51823">
    <property type="entry name" value="CLU"/>
    <property type="match status" value="1"/>
</dbReference>
<feature type="compositionally biased region" description="Low complexity" evidence="2">
    <location>
        <begin position="10"/>
        <end position="20"/>
    </location>
</feature>
<keyword evidence="1" id="KW-0963">Cytoplasm</keyword>
<dbReference type="AlphaFoldDB" id="A0AAD5Y2K8"/>
<dbReference type="SUPFAM" id="SSF103107">
    <property type="entry name" value="Hypothetical protein c14orf129, hspc210"/>
    <property type="match status" value="1"/>
</dbReference>
<feature type="compositionally biased region" description="Polar residues" evidence="2">
    <location>
        <begin position="44"/>
        <end position="54"/>
    </location>
</feature>
<organism evidence="4 5">
    <name type="scientific">Clydaea vesicula</name>
    <dbReference type="NCBI Taxonomy" id="447962"/>
    <lineage>
        <taxon>Eukaryota</taxon>
        <taxon>Fungi</taxon>
        <taxon>Fungi incertae sedis</taxon>
        <taxon>Chytridiomycota</taxon>
        <taxon>Chytridiomycota incertae sedis</taxon>
        <taxon>Chytridiomycetes</taxon>
        <taxon>Lobulomycetales</taxon>
        <taxon>Lobulomycetaceae</taxon>
        <taxon>Clydaea</taxon>
    </lineage>
</organism>
<comment type="caution">
    <text evidence="4">The sequence shown here is derived from an EMBL/GenBank/DDBJ whole genome shotgun (WGS) entry which is preliminary data.</text>
</comment>
<dbReference type="InterPro" id="IPR033646">
    <property type="entry name" value="CLU-central"/>
</dbReference>
<dbReference type="CDD" id="cd15466">
    <property type="entry name" value="CLU-central"/>
    <property type="match status" value="1"/>
</dbReference>
<dbReference type="InterPro" id="IPR025697">
    <property type="entry name" value="CLU_dom"/>
</dbReference>